<feature type="binding site" evidence="7">
    <location>
        <position position="156"/>
    </location>
    <ligand>
        <name>4-imidazolone-5-propanoate</name>
        <dbReference type="ChEBI" id="CHEBI:77893"/>
    </ligand>
</feature>
<dbReference type="Gene3D" id="3.20.20.140">
    <property type="entry name" value="Metal-dependent hydrolases"/>
    <property type="match status" value="1"/>
</dbReference>
<name>A0A7Z0D8W9_9ACTN</name>
<keyword evidence="6 7" id="KW-0408">Iron</keyword>
<gene>
    <name evidence="7" type="primary">hutI</name>
    <name evidence="9" type="ORF">GGQ54_001686</name>
</gene>
<comment type="catalytic activity">
    <reaction evidence="7">
        <text>4-imidazolone-5-propanoate + H2O = N-formimidoyl-L-glutamate</text>
        <dbReference type="Rhea" id="RHEA:23660"/>
        <dbReference type="ChEBI" id="CHEBI:15377"/>
        <dbReference type="ChEBI" id="CHEBI:58928"/>
        <dbReference type="ChEBI" id="CHEBI:77893"/>
        <dbReference type="EC" id="3.5.2.7"/>
    </reaction>
</comment>
<dbReference type="PANTHER" id="PTHR42752:SF1">
    <property type="entry name" value="IMIDAZOLONEPROPIONASE-RELATED"/>
    <property type="match status" value="1"/>
</dbReference>
<feature type="binding site" evidence="7">
    <location>
        <position position="71"/>
    </location>
    <ligand>
        <name>4-imidazolone-5-propanoate</name>
        <dbReference type="ChEBI" id="CHEBI:77893"/>
    </ligand>
</feature>
<keyword evidence="5 7" id="KW-0862">Zinc</keyword>
<dbReference type="SUPFAM" id="SSF51556">
    <property type="entry name" value="Metallo-dependent hydrolases"/>
    <property type="match status" value="1"/>
</dbReference>
<organism evidence="9 10">
    <name type="scientific">Naumannella cuiyingiana</name>
    <dbReference type="NCBI Taxonomy" id="1347891"/>
    <lineage>
        <taxon>Bacteria</taxon>
        <taxon>Bacillati</taxon>
        <taxon>Actinomycetota</taxon>
        <taxon>Actinomycetes</taxon>
        <taxon>Propionibacteriales</taxon>
        <taxon>Propionibacteriaceae</taxon>
        <taxon>Naumannella</taxon>
    </lineage>
</organism>
<comment type="caution">
    <text evidence="9">The sequence shown here is derived from an EMBL/GenBank/DDBJ whole genome shotgun (WGS) entry which is preliminary data.</text>
</comment>
<dbReference type="Gene3D" id="2.30.40.10">
    <property type="entry name" value="Urease, subunit C, domain 1"/>
    <property type="match status" value="1"/>
</dbReference>
<dbReference type="RefSeq" id="WP_179444993.1">
    <property type="nucleotide sequence ID" value="NZ_JACBZS010000001.1"/>
</dbReference>
<keyword evidence="4 7" id="KW-0369">Histidine metabolism</keyword>
<feature type="domain" description="Amidohydrolase-related" evidence="8">
    <location>
        <begin position="53"/>
        <end position="358"/>
    </location>
</feature>
<dbReference type="PANTHER" id="PTHR42752">
    <property type="entry name" value="IMIDAZOLONEPROPIONASE"/>
    <property type="match status" value="1"/>
</dbReference>
<feature type="binding site" evidence="7">
    <location>
        <position position="64"/>
    </location>
    <ligand>
        <name>Fe(3+)</name>
        <dbReference type="ChEBI" id="CHEBI:29034"/>
    </ligand>
</feature>
<feature type="binding site" evidence="7">
    <location>
        <position position="62"/>
    </location>
    <ligand>
        <name>Zn(2+)</name>
        <dbReference type="ChEBI" id="CHEBI:29105"/>
    </ligand>
</feature>
<accession>A0A7Z0D8W9</accession>
<comment type="subcellular location">
    <subcellularLocation>
        <location evidence="7">Cytoplasm</location>
    </subcellularLocation>
</comment>
<evidence type="ECO:0000313" key="10">
    <source>
        <dbReference type="Proteomes" id="UP000527616"/>
    </source>
</evidence>
<dbReference type="SUPFAM" id="SSF51338">
    <property type="entry name" value="Composite domain of metallo-dependent hydrolases"/>
    <property type="match status" value="1"/>
</dbReference>
<feature type="binding site" evidence="7">
    <location>
        <position position="222"/>
    </location>
    <ligand>
        <name>Fe(3+)</name>
        <dbReference type="ChEBI" id="CHEBI:29034"/>
    </ligand>
</feature>
<feature type="binding site" evidence="7">
    <location>
        <position position="129"/>
    </location>
    <ligand>
        <name>4-imidazolone-5-propanoate</name>
        <dbReference type="ChEBI" id="CHEBI:77893"/>
    </ligand>
</feature>
<dbReference type="GO" id="GO:0019557">
    <property type="term" value="P:L-histidine catabolic process to glutamate and formate"/>
    <property type="evidence" value="ECO:0007669"/>
    <property type="project" value="UniProtKB-UniPathway"/>
</dbReference>
<dbReference type="NCBIfam" id="TIGR01224">
    <property type="entry name" value="hutI"/>
    <property type="match status" value="1"/>
</dbReference>
<comment type="function">
    <text evidence="7">Catalyzes the hydrolytic cleavage of the carbon-nitrogen bond in imidazolone-5-propanoate to yield N-formimidoyl-L-glutamate. It is the third step in the universal histidine degradation pathway.</text>
</comment>
<keyword evidence="10" id="KW-1185">Reference proteome</keyword>
<dbReference type="HAMAP" id="MF_00372">
    <property type="entry name" value="HutI"/>
    <property type="match status" value="1"/>
</dbReference>
<evidence type="ECO:0000256" key="2">
    <source>
        <dbReference type="ARBA" id="ARBA00022723"/>
    </source>
</evidence>
<feature type="binding site" evidence="7">
    <location>
        <position position="64"/>
    </location>
    <ligand>
        <name>Zn(2+)</name>
        <dbReference type="ChEBI" id="CHEBI:29105"/>
    </ligand>
</feature>
<dbReference type="EMBL" id="JACBZS010000001">
    <property type="protein sequence ID" value="NYI71126.1"/>
    <property type="molecule type" value="Genomic_DNA"/>
</dbReference>
<dbReference type="Pfam" id="PF01979">
    <property type="entry name" value="Amidohydro_1"/>
    <property type="match status" value="1"/>
</dbReference>
<dbReference type="GO" id="GO:0005506">
    <property type="term" value="F:iron ion binding"/>
    <property type="evidence" value="ECO:0007669"/>
    <property type="project" value="UniProtKB-UniRule"/>
</dbReference>
<evidence type="ECO:0000313" key="9">
    <source>
        <dbReference type="EMBL" id="NYI71126.1"/>
    </source>
</evidence>
<proteinExistence type="inferred from homology"/>
<feature type="binding site" evidence="7">
    <location>
        <position position="222"/>
    </location>
    <ligand>
        <name>Zn(2+)</name>
        <dbReference type="ChEBI" id="CHEBI:29105"/>
    </ligand>
</feature>
<dbReference type="GO" id="GO:0050480">
    <property type="term" value="F:imidazolonepropionase activity"/>
    <property type="evidence" value="ECO:0007669"/>
    <property type="project" value="UniProtKB-UniRule"/>
</dbReference>
<evidence type="ECO:0000256" key="1">
    <source>
        <dbReference type="ARBA" id="ARBA00012864"/>
    </source>
</evidence>
<dbReference type="GO" id="GO:0008270">
    <property type="term" value="F:zinc ion binding"/>
    <property type="evidence" value="ECO:0007669"/>
    <property type="project" value="UniProtKB-UniRule"/>
</dbReference>
<feature type="binding site" evidence="7">
    <location>
        <position position="298"/>
    </location>
    <ligand>
        <name>N-formimidoyl-L-glutamate</name>
        <dbReference type="ChEBI" id="CHEBI:58928"/>
    </ligand>
</feature>
<feature type="binding site" evidence="7">
    <location>
        <position position="129"/>
    </location>
    <ligand>
        <name>N-formimidoyl-L-glutamate</name>
        <dbReference type="ChEBI" id="CHEBI:58928"/>
    </ligand>
</feature>
<keyword evidence="2 7" id="KW-0479">Metal-binding</keyword>
<keyword evidence="7" id="KW-0963">Cytoplasm</keyword>
<dbReference type="UniPathway" id="UPA00379">
    <property type="reaction ID" value="UER00551"/>
</dbReference>
<feature type="binding site" evidence="7">
    <location>
        <position position="296"/>
    </location>
    <ligand>
        <name>Zn(2+)</name>
        <dbReference type="ChEBI" id="CHEBI:29105"/>
    </ligand>
</feature>
<dbReference type="InterPro" id="IPR006680">
    <property type="entry name" value="Amidohydro-rel"/>
</dbReference>
<keyword evidence="3 7" id="KW-0378">Hydrolase</keyword>
<reference evidence="9 10" key="1">
    <citation type="submission" date="2020-07" db="EMBL/GenBank/DDBJ databases">
        <title>Sequencing the genomes of 1000 actinobacteria strains.</title>
        <authorList>
            <person name="Klenk H.-P."/>
        </authorList>
    </citation>
    <scope>NUCLEOTIDE SEQUENCE [LARGE SCALE GENOMIC DNA]</scope>
    <source>
        <strain evidence="9 10">DSM 103164</strain>
    </source>
</reference>
<feature type="binding site" evidence="7">
    <location>
        <position position="301"/>
    </location>
    <ligand>
        <name>4-imidazolone-5-propanoate</name>
        <dbReference type="ChEBI" id="CHEBI:77893"/>
    </ligand>
</feature>
<comment type="similarity">
    <text evidence="7">Belongs to the metallo-dependent hydrolases superfamily. HutI family.</text>
</comment>
<dbReference type="InterPro" id="IPR005920">
    <property type="entry name" value="HutI"/>
</dbReference>
<feature type="binding site" evidence="7">
    <location>
        <position position="296"/>
    </location>
    <ligand>
        <name>Fe(3+)</name>
        <dbReference type="ChEBI" id="CHEBI:29034"/>
    </ligand>
</feature>
<feature type="binding site" evidence="7">
    <location>
        <position position="62"/>
    </location>
    <ligand>
        <name>Fe(3+)</name>
        <dbReference type="ChEBI" id="CHEBI:29034"/>
    </ligand>
</feature>
<evidence type="ECO:0000256" key="6">
    <source>
        <dbReference type="ARBA" id="ARBA00023004"/>
    </source>
</evidence>
<dbReference type="EC" id="3.5.2.7" evidence="1 7"/>
<evidence type="ECO:0000256" key="3">
    <source>
        <dbReference type="ARBA" id="ARBA00022801"/>
    </source>
</evidence>
<feature type="binding site" evidence="7">
    <location>
        <position position="225"/>
    </location>
    <ligand>
        <name>4-imidazolone-5-propanoate</name>
        <dbReference type="ChEBI" id="CHEBI:77893"/>
    </ligand>
</feature>
<sequence length="377" mass="39794">MSATLITGITELITNDQPAPADPALIVSEGIVAWIGPAADAPPADSRIDADGTVLPAFVDSHSHLVFDGDRSAEFAARMTGRRYDGGGIATTVEATRSADDDRLRELVAARVAELRAQGTGVIEIKSGYGLNTPDEVRALRIAAEFTTETTFLGAHVVPAEYAGDRAGYLDLVRGPMLERAAPHARWIDVFCEPNSPHAFDGEESRAILTAGRDAGLELRVHGNQLGPGPGVRLAVELGAASVDHCTFLDDADVDALAGSSTVATLLPGVEFSTRSPYPDARRLLDAGVTIALATDCNPGTCYSTSMPFMIAMAVREMGLTPTEALWAATRGGALALRRDDLGRIRVGDPAYLTVLDAPNHLHLAYRPGVPLARPLL</sequence>
<evidence type="ECO:0000256" key="5">
    <source>
        <dbReference type="ARBA" id="ARBA00022833"/>
    </source>
</evidence>
<feature type="binding site" evidence="7">
    <location>
        <position position="300"/>
    </location>
    <ligand>
        <name>N-formimidoyl-L-glutamate</name>
        <dbReference type="ChEBI" id="CHEBI:58928"/>
    </ligand>
</feature>
<evidence type="ECO:0000256" key="7">
    <source>
        <dbReference type="HAMAP-Rule" id="MF_00372"/>
    </source>
</evidence>
<dbReference type="InterPro" id="IPR011059">
    <property type="entry name" value="Metal-dep_hydrolase_composite"/>
</dbReference>
<dbReference type="GO" id="GO:0005737">
    <property type="term" value="C:cytoplasm"/>
    <property type="evidence" value="ECO:0007669"/>
    <property type="project" value="UniProtKB-SubCell"/>
</dbReference>
<dbReference type="InterPro" id="IPR032466">
    <property type="entry name" value="Metal_Hydrolase"/>
</dbReference>
<evidence type="ECO:0000259" key="8">
    <source>
        <dbReference type="Pfam" id="PF01979"/>
    </source>
</evidence>
<protein>
    <recommendedName>
        <fullName evidence="1 7">Imidazolonepropionase</fullName>
        <ecNumber evidence="1 7">3.5.2.7</ecNumber>
    </recommendedName>
    <alternativeName>
        <fullName evidence="7">Imidazolone-5-propionate hydrolase</fullName>
    </alternativeName>
</protein>
<dbReference type="GO" id="GO:0019556">
    <property type="term" value="P:L-histidine catabolic process to glutamate and formamide"/>
    <property type="evidence" value="ECO:0007669"/>
    <property type="project" value="UniProtKB-UniRule"/>
</dbReference>
<evidence type="ECO:0000256" key="4">
    <source>
        <dbReference type="ARBA" id="ARBA00022808"/>
    </source>
</evidence>
<comment type="pathway">
    <text evidence="7">Amino-acid degradation; L-histidine degradation into L-glutamate; N-formimidoyl-L-glutamate from L-histidine: step 3/3.</text>
</comment>
<dbReference type="Proteomes" id="UP000527616">
    <property type="component" value="Unassembled WGS sequence"/>
</dbReference>
<dbReference type="AlphaFoldDB" id="A0A7Z0D8W9"/>
<comment type="cofactor">
    <cofactor evidence="7">
        <name>Zn(2+)</name>
        <dbReference type="ChEBI" id="CHEBI:29105"/>
    </cofactor>
    <cofactor evidence="7">
        <name>Fe(3+)</name>
        <dbReference type="ChEBI" id="CHEBI:29034"/>
    </cofactor>
    <text evidence="7">Binds 1 zinc or iron ion per subunit.</text>
</comment>